<feature type="compositionally biased region" description="Polar residues" evidence="8">
    <location>
        <begin position="598"/>
        <end position="608"/>
    </location>
</feature>
<keyword evidence="4 7" id="KW-0863">Zinc-finger</keyword>
<keyword evidence="3" id="KW-0677">Repeat</keyword>
<feature type="compositionally biased region" description="Low complexity" evidence="8">
    <location>
        <begin position="263"/>
        <end position="286"/>
    </location>
</feature>
<evidence type="ECO:0000313" key="10">
    <source>
        <dbReference type="Proteomes" id="UP000694843"/>
    </source>
</evidence>
<feature type="region of interest" description="Disordered" evidence="8">
    <location>
        <begin position="38"/>
        <end position="63"/>
    </location>
</feature>
<dbReference type="PANTHER" id="PTHR16515">
    <property type="entry name" value="PR DOMAIN ZINC FINGER PROTEIN"/>
    <property type="match status" value="1"/>
</dbReference>
<dbReference type="GO" id="GO:0006355">
    <property type="term" value="P:regulation of DNA-templated transcription"/>
    <property type="evidence" value="ECO:0007669"/>
    <property type="project" value="UniProtKB-ARBA"/>
</dbReference>
<dbReference type="Proteomes" id="UP000694843">
    <property type="component" value="Unplaced"/>
</dbReference>
<evidence type="ECO:0000256" key="5">
    <source>
        <dbReference type="ARBA" id="ARBA00022833"/>
    </source>
</evidence>
<evidence type="ECO:0000256" key="4">
    <source>
        <dbReference type="ARBA" id="ARBA00022771"/>
    </source>
</evidence>
<evidence type="ECO:0000256" key="8">
    <source>
        <dbReference type="SAM" id="MobiDB-lite"/>
    </source>
</evidence>
<evidence type="ECO:0000256" key="6">
    <source>
        <dbReference type="ARBA" id="ARBA00023242"/>
    </source>
</evidence>
<dbReference type="KEGG" id="hazt:108666747"/>
<feature type="compositionally biased region" description="Basic and acidic residues" evidence="8">
    <location>
        <begin position="369"/>
        <end position="391"/>
    </location>
</feature>
<gene>
    <name evidence="11" type="primary">LOC108666747</name>
</gene>
<feature type="domain" description="C2H2-type" evidence="9">
    <location>
        <begin position="1027"/>
        <end position="1054"/>
    </location>
</feature>
<feature type="compositionally biased region" description="Basic residues" evidence="8">
    <location>
        <begin position="207"/>
        <end position="216"/>
    </location>
</feature>
<feature type="compositionally biased region" description="Polar residues" evidence="8">
    <location>
        <begin position="50"/>
        <end position="59"/>
    </location>
</feature>
<name>A0A8B7N5K1_HYAAZ</name>
<keyword evidence="5" id="KW-0862">Zinc</keyword>
<reference evidence="11" key="1">
    <citation type="submission" date="2025-08" db="UniProtKB">
        <authorList>
            <consortium name="RefSeq"/>
        </authorList>
    </citation>
    <scope>IDENTIFICATION</scope>
    <source>
        <tissue evidence="11">Whole organism</tissue>
    </source>
</reference>
<dbReference type="GO" id="GO:0008270">
    <property type="term" value="F:zinc ion binding"/>
    <property type="evidence" value="ECO:0007669"/>
    <property type="project" value="UniProtKB-KW"/>
</dbReference>
<dbReference type="GeneID" id="108666747"/>
<evidence type="ECO:0000256" key="2">
    <source>
        <dbReference type="ARBA" id="ARBA00022723"/>
    </source>
</evidence>
<feature type="domain" description="C2H2-type" evidence="9">
    <location>
        <begin position="905"/>
        <end position="932"/>
    </location>
</feature>
<feature type="region of interest" description="Disordered" evidence="8">
    <location>
        <begin position="183"/>
        <end position="219"/>
    </location>
</feature>
<feature type="compositionally biased region" description="Polar residues" evidence="8">
    <location>
        <begin position="618"/>
        <end position="634"/>
    </location>
</feature>
<dbReference type="Gene3D" id="3.30.160.60">
    <property type="entry name" value="Classic Zinc Finger"/>
    <property type="match status" value="5"/>
</dbReference>
<dbReference type="PROSITE" id="PS50157">
    <property type="entry name" value="ZINC_FINGER_C2H2_2"/>
    <property type="match status" value="5"/>
</dbReference>
<feature type="region of interest" description="Disordered" evidence="8">
    <location>
        <begin position="359"/>
        <end position="403"/>
    </location>
</feature>
<dbReference type="RefSeq" id="XP_018009157.2">
    <property type="nucleotide sequence ID" value="XM_018153668.2"/>
</dbReference>
<dbReference type="PROSITE" id="PS00028">
    <property type="entry name" value="ZINC_FINGER_C2H2_1"/>
    <property type="match status" value="3"/>
</dbReference>
<dbReference type="SUPFAM" id="SSF57667">
    <property type="entry name" value="beta-beta-alpha zinc fingers"/>
    <property type="match status" value="4"/>
</dbReference>
<evidence type="ECO:0000256" key="1">
    <source>
        <dbReference type="ARBA" id="ARBA00004123"/>
    </source>
</evidence>
<dbReference type="InterPro" id="IPR036236">
    <property type="entry name" value="Znf_C2H2_sf"/>
</dbReference>
<feature type="domain" description="C2H2-type" evidence="9">
    <location>
        <begin position="970"/>
        <end position="997"/>
    </location>
</feature>
<dbReference type="PANTHER" id="PTHR16515:SF49">
    <property type="entry name" value="GASTRULA ZINC FINGER PROTEIN XLCGF49.1-LIKE-RELATED"/>
    <property type="match status" value="1"/>
</dbReference>
<evidence type="ECO:0000313" key="11">
    <source>
        <dbReference type="RefSeq" id="XP_018009157.2"/>
    </source>
</evidence>
<dbReference type="Pfam" id="PF00096">
    <property type="entry name" value="zf-C2H2"/>
    <property type="match status" value="2"/>
</dbReference>
<keyword evidence="6" id="KW-0539">Nucleus</keyword>
<feature type="compositionally biased region" description="Polar residues" evidence="8">
    <location>
        <begin position="646"/>
        <end position="667"/>
    </location>
</feature>
<dbReference type="OrthoDB" id="6077919at2759"/>
<dbReference type="FunFam" id="3.30.160.60:FF:000145">
    <property type="entry name" value="Zinc finger protein 574"/>
    <property type="match status" value="1"/>
</dbReference>
<sequence>MDLAVKDFHATMKMIASDTISLQSDNLGSSSFDANNQNLPLSDNKDKWNHLSSSQGLGASNSQGIVNSSSSDFCDGDIQQDLPYHAENKTFEKGKSPFMNHSVGTGNSFSVEDLQKRGENSILNTSSCDVNYITSSQENNLTFNEQMLNPHNASFNTCQGYYNPNINSVEESKNLQNGCLDATNSRDSGQCGKESDHFVEDSEMQPRQRRKSRKPLKSSIRYVKAVSDSPLSTCTELSPPPTLSSPSLPCTPPVSVQAPLSPPLSDVQSSLSSLSPCSSVNSDENKCAPRAPLPRLLPIDNWPASSAVLNKLPNKIDNSSQLKQDEQHHSFISNPDELPPPPPYPKVENIHITNKMNLRSNEAPNSNDSAHEEMNESCDAHEQNQCREDNSRPPPPPYHSHFFSHLDKKLCDSPSDISNTDSESSTLCPTPNLSRVSSLNESFWSSVHLPSSLSVSAVGIPDTQLKGSVSSNADFTIDGSKKACKKTSDGDGDNKSACDAFPANSMAMLLQRLTASQNRECGNPANDFFMIDDSNIQRHDGAMVQQALKRNDDIQHPEDSSANGKKAKNTINIDIDKNNLTSILNNLIAKNVVQPNSLSADAPNSSHSIFLPSDRDSPSASGIEPQQTALQSPHPSFEEQDAAPSPYNSDKNDSCASSPSTSKQRSQVMDLVNEHNSQRMDINNDQDPEDVNDQAMDLGKHASNSSDDQQSASDNNAAAVAALVAAAVQGSFSNPLMPDSSPLSALLAGNAGSDFSRCASLFAPGMDLMTLSASLSGMPCGPFRNESAVDGKSMGPDKLQLLQFDKSFLENVSMNNLGNMAALTYLLQQQQQLQLESAGLGSGNITNALNGLTSLPPLNGLAGLQAIPGLEDITLQQALKKMRYTGDASMPVKRKPRSSNHTKSFHCSLCSKRFSLKDELEEHMLTHTSDELGNESYMQKSFACTECSFRTKYKFCLQRHMHIHSGEKPLVCPYCRYRSISKVSYDNHIRTHTGEKPFSCPYCSYKSSFKNNLTKHIKTHTGSGKPYTCNKCSCCFSSQMQLKTHMRLHMDPTGTHSCTQCLYTCMSRFELECHMRTHLPM</sequence>
<evidence type="ECO:0000256" key="3">
    <source>
        <dbReference type="ARBA" id="ARBA00022737"/>
    </source>
</evidence>
<feature type="region of interest" description="Disordered" evidence="8">
    <location>
        <begin position="319"/>
        <end position="346"/>
    </location>
</feature>
<keyword evidence="2" id="KW-0479">Metal-binding</keyword>
<feature type="domain" description="C2H2-type" evidence="9">
    <location>
        <begin position="942"/>
        <end position="969"/>
    </location>
</feature>
<proteinExistence type="predicted"/>
<organism evidence="10 11">
    <name type="scientific">Hyalella azteca</name>
    <name type="common">Amphipod</name>
    <dbReference type="NCBI Taxonomy" id="294128"/>
    <lineage>
        <taxon>Eukaryota</taxon>
        <taxon>Metazoa</taxon>
        <taxon>Ecdysozoa</taxon>
        <taxon>Arthropoda</taxon>
        <taxon>Crustacea</taxon>
        <taxon>Multicrustacea</taxon>
        <taxon>Malacostraca</taxon>
        <taxon>Eumalacostraca</taxon>
        <taxon>Peracarida</taxon>
        <taxon>Amphipoda</taxon>
        <taxon>Senticaudata</taxon>
        <taxon>Talitrida</taxon>
        <taxon>Talitroidea</taxon>
        <taxon>Hyalellidae</taxon>
        <taxon>Hyalella</taxon>
    </lineage>
</organism>
<feature type="region of interest" description="Disordered" evidence="8">
    <location>
        <begin position="598"/>
        <end position="715"/>
    </location>
</feature>
<evidence type="ECO:0000259" key="9">
    <source>
        <dbReference type="PROSITE" id="PS50157"/>
    </source>
</evidence>
<comment type="subcellular location">
    <subcellularLocation>
        <location evidence="1">Nucleus</location>
    </subcellularLocation>
</comment>
<dbReference type="InterPro" id="IPR013087">
    <property type="entry name" value="Znf_C2H2_type"/>
</dbReference>
<feature type="region of interest" description="Disordered" evidence="8">
    <location>
        <begin position="231"/>
        <end position="286"/>
    </location>
</feature>
<feature type="compositionally biased region" description="Polar residues" evidence="8">
    <location>
        <begin position="359"/>
        <end position="368"/>
    </location>
</feature>
<protein>
    <submittedName>
        <fullName evidence="11">Uncharacterized protein LOC108666747</fullName>
    </submittedName>
</protein>
<feature type="domain" description="C2H2-type" evidence="9">
    <location>
        <begin position="998"/>
        <end position="1025"/>
    </location>
</feature>
<dbReference type="SMART" id="SM00355">
    <property type="entry name" value="ZnF_C2H2"/>
    <property type="match status" value="6"/>
</dbReference>
<dbReference type="GO" id="GO:0005634">
    <property type="term" value="C:nucleus"/>
    <property type="evidence" value="ECO:0007669"/>
    <property type="project" value="UniProtKB-SubCell"/>
</dbReference>
<evidence type="ECO:0000256" key="7">
    <source>
        <dbReference type="PROSITE-ProRule" id="PRU00042"/>
    </source>
</evidence>
<dbReference type="InterPro" id="IPR050331">
    <property type="entry name" value="Zinc_finger"/>
</dbReference>
<feature type="compositionally biased region" description="Basic and acidic residues" evidence="8">
    <location>
        <begin position="193"/>
        <end position="206"/>
    </location>
</feature>
<dbReference type="Pfam" id="PF13909">
    <property type="entry name" value="zf-H2C2_5"/>
    <property type="match status" value="1"/>
</dbReference>
<keyword evidence="10" id="KW-1185">Reference proteome</keyword>
<dbReference type="FunFam" id="3.30.160.60:FF:002343">
    <property type="entry name" value="Zinc finger protein 33A"/>
    <property type="match status" value="1"/>
</dbReference>
<feature type="compositionally biased region" description="Low complexity" evidence="8">
    <location>
        <begin position="702"/>
        <end position="715"/>
    </location>
</feature>
<dbReference type="AlphaFoldDB" id="A0A8B7N5K1"/>
<accession>A0A8B7N5K1</accession>